<feature type="region of interest" description="Disordered" evidence="7">
    <location>
        <begin position="684"/>
        <end position="718"/>
    </location>
</feature>
<keyword evidence="10" id="KW-1185">Reference proteome</keyword>
<feature type="domain" description="Protein kinase" evidence="8">
    <location>
        <begin position="541"/>
        <end position="1035"/>
    </location>
</feature>
<dbReference type="InterPro" id="IPR050339">
    <property type="entry name" value="CC_SR_Kinase"/>
</dbReference>
<dbReference type="EC" id="2.7.1.-" evidence="9"/>
<dbReference type="GO" id="GO:0005634">
    <property type="term" value="C:nucleus"/>
    <property type="evidence" value="ECO:0007669"/>
    <property type="project" value="TreeGrafter"/>
</dbReference>
<dbReference type="VEuPathDB" id="TriTrypDB:TEOVI_000678800"/>
<dbReference type="InterPro" id="IPR000719">
    <property type="entry name" value="Prot_kinase_dom"/>
</dbReference>
<evidence type="ECO:0000313" key="10">
    <source>
        <dbReference type="Proteomes" id="UP000195570"/>
    </source>
</evidence>
<accession>A0A1G4I6T1</accession>
<dbReference type="PANTHER" id="PTHR11042:SF189">
    <property type="entry name" value="PROTEIN KINASE DOMAIN-CONTAINING PROTEIN"/>
    <property type="match status" value="1"/>
</dbReference>
<feature type="region of interest" description="Disordered" evidence="7">
    <location>
        <begin position="445"/>
        <end position="471"/>
    </location>
</feature>
<evidence type="ECO:0000256" key="5">
    <source>
        <dbReference type="ARBA" id="ARBA00037982"/>
    </source>
</evidence>
<dbReference type="Proteomes" id="UP000195570">
    <property type="component" value="Unassembled WGS sequence"/>
</dbReference>
<dbReference type="RefSeq" id="XP_067078949.1">
    <property type="nucleotide sequence ID" value="XM_067222848.1"/>
</dbReference>
<feature type="compositionally biased region" description="Low complexity" evidence="7">
    <location>
        <begin position="708"/>
        <end position="718"/>
    </location>
</feature>
<dbReference type="PROSITE" id="PS00108">
    <property type="entry name" value="PROTEIN_KINASE_ST"/>
    <property type="match status" value="1"/>
</dbReference>
<dbReference type="PANTHER" id="PTHR11042">
    <property type="entry name" value="EUKARYOTIC TRANSLATION INITIATION FACTOR 2-ALPHA KINASE EIF2-ALPHA KINASE -RELATED"/>
    <property type="match status" value="1"/>
</dbReference>
<dbReference type="Gene3D" id="3.30.200.20">
    <property type="entry name" value="Phosphorylase Kinase, domain 1"/>
    <property type="match status" value="1"/>
</dbReference>
<dbReference type="SMART" id="SM00220">
    <property type="entry name" value="S_TKc"/>
    <property type="match status" value="1"/>
</dbReference>
<feature type="compositionally biased region" description="Low complexity" evidence="7">
    <location>
        <begin position="445"/>
        <end position="464"/>
    </location>
</feature>
<evidence type="ECO:0000256" key="1">
    <source>
        <dbReference type="ARBA" id="ARBA00022679"/>
    </source>
</evidence>
<dbReference type="InterPro" id="IPR008271">
    <property type="entry name" value="Ser/Thr_kinase_AS"/>
</dbReference>
<feature type="region of interest" description="Disordered" evidence="7">
    <location>
        <begin position="218"/>
        <end position="242"/>
    </location>
</feature>
<evidence type="ECO:0000256" key="2">
    <source>
        <dbReference type="ARBA" id="ARBA00022741"/>
    </source>
</evidence>
<dbReference type="CDD" id="cd13996">
    <property type="entry name" value="STKc_EIF2AK"/>
    <property type="match status" value="1"/>
</dbReference>
<dbReference type="GO" id="GO:0005737">
    <property type="term" value="C:cytoplasm"/>
    <property type="evidence" value="ECO:0007669"/>
    <property type="project" value="TreeGrafter"/>
</dbReference>
<sequence length="1038" mass="114395">MDSQSDIRHHCPAMASECSALPDASLLLVLLDGRLRCVSLKDGRERWSAQLPGGEMFSCGESGIISERRQMHPSPSDFATCKQCEVMGARYGNSSTTDRYVSVVQNPCGGCSGLSRHPFCASLPNNEVDCCLILSPRESSDVGRSPSFEWYFSGGVSGKGRDKLYFPVDVLLEHFSASRCPAHGLRDLNHRESVYIEFDFDNGVELFHLSAERGLSVPRPRRPLNDNVSSDTAVASDGNDGPQMPLCSTSQIRIAVQRATDYRTLFFPPVPRYRSGPSKGVEDNSRSLFVKKSTVIINIVGCLETNSLEGTGLDDTLRIEQTLSDSGVRVHWLAVGDNNNGPQPTVPVSPGIVESSPVVSAYVLHPHRLATGNAVTEEYCAGVTDFDDGTSYVMACCQIPILNSSSEPSKHVLSIQSCFPENFRRKRLHGFVNRQYGVFFSESLNVPSSSSSSTVSPSPLPTGSECASNDNENISNKAMGDGFFSCEESGEEANHPSPNEMSSGALVLGKSLLSFSESENVEARTQENFMSGKQSFFDENFDVLMILGSGASGVVLLTRHRVTGVLYAVKVLIVRDKFAETAVMQEVRLHAVLHNEHIVRYYTCWSEMITPARLRQLASVGLCSKREVRQTFRALEANCVSCGSSHEGAGWLIPRHEGQLGNLLLLKSPAEDCAGVYMAGDDTVDDGTGSTAGSHTEPSEDGSDDTRSNSCESSSSERSSSILEGRVVFLQLEYYRTTLAQRLGSRGSIDRFENIIIALQLFAAVRYVHRSGFLHRDVKPPNIFIDYRVQFSGVDGPGEEDNDEYDYDLDESDGNGWTCTSVREEKEERKMWTEPVNGGGNDDVSAPHQAFQSVFEFLQFYATTPPLSTYLKKIKCAQNEEQKRRAVYLIGKWTCKRFLQVRLGDFSISKSFLAQHVELASNFGRTAMNTTGIGSSLYSSPEQLDGEHCTSSSDAYSCGIVLAEMYVQPKTVSERLHVLKAVRNGVFPESSLLKRYPELCVVQYLTLKDPSHRMSLMDASRALRRTVYRILLSFFSEV</sequence>
<gene>
    <name evidence="9" type="ORF">TEOVI_000678800</name>
</gene>
<protein>
    <submittedName>
        <fullName evidence="9">Protein kinase, putative</fullName>
        <ecNumber evidence="9">2.7.1.-</ecNumber>
    </submittedName>
</protein>
<evidence type="ECO:0000259" key="8">
    <source>
        <dbReference type="PROSITE" id="PS50011"/>
    </source>
</evidence>
<dbReference type="GO" id="GO:0005524">
    <property type="term" value="F:ATP binding"/>
    <property type="evidence" value="ECO:0007669"/>
    <property type="project" value="UniProtKB-UniRule"/>
</dbReference>
<dbReference type="FunFam" id="1.10.510.10:FF:001372">
    <property type="entry name" value="eIF-2 alpha kinase"/>
    <property type="match status" value="1"/>
</dbReference>
<dbReference type="GeneID" id="92380722"/>
<dbReference type="GO" id="GO:0004672">
    <property type="term" value="F:protein kinase activity"/>
    <property type="evidence" value="ECO:0007669"/>
    <property type="project" value="InterPro"/>
</dbReference>
<keyword evidence="1 9" id="KW-0808">Transferase</keyword>
<dbReference type="InterPro" id="IPR011009">
    <property type="entry name" value="Kinase-like_dom_sf"/>
</dbReference>
<evidence type="ECO:0000256" key="4">
    <source>
        <dbReference type="ARBA" id="ARBA00022840"/>
    </source>
</evidence>
<dbReference type="AlphaFoldDB" id="A0A1G4I6T1"/>
<dbReference type="Gene3D" id="1.10.510.10">
    <property type="entry name" value="Transferase(Phosphotransferase) domain 1"/>
    <property type="match status" value="2"/>
</dbReference>
<dbReference type="FunFam" id="1.10.510.10:FF:002652">
    <property type="match status" value="1"/>
</dbReference>
<feature type="binding site" evidence="6">
    <location>
        <position position="570"/>
    </location>
    <ligand>
        <name>ATP</name>
        <dbReference type="ChEBI" id="CHEBI:30616"/>
    </ligand>
</feature>
<dbReference type="SUPFAM" id="SSF56112">
    <property type="entry name" value="Protein kinase-like (PK-like)"/>
    <property type="match status" value="1"/>
</dbReference>
<name>A0A1G4I6T1_TRYEQ</name>
<dbReference type="InterPro" id="IPR017441">
    <property type="entry name" value="Protein_kinase_ATP_BS"/>
</dbReference>
<dbReference type="Pfam" id="PF00069">
    <property type="entry name" value="Pkinase"/>
    <property type="match status" value="1"/>
</dbReference>
<evidence type="ECO:0000256" key="3">
    <source>
        <dbReference type="ARBA" id="ARBA00022777"/>
    </source>
</evidence>
<organism evidence="9 10">
    <name type="scientific">Trypanosoma equiperdum</name>
    <dbReference type="NCBI Taxonomy" id="5694"/>
    <lineage>
        <taxon>Eukaryota</taxon>
        <taxon>Discoba</taxon>
        <taxon>Euglenozoa</taxon>
        <taxon>Kinetoplastea</taxon>
        <taxon>Metakinetoplastina</taxon>
        <taxon>Trypanosomatida</taxon>
        <taxon>Trypanosomatidae</taxon>
        <taxon>Trypanosoma</taxon>
    </lineage>
</organism>
<dbReference type="PROSITE" id="PS00107">
    <property type="entry name" value="PROTEIN_KINASE_ATP"/>
    <property type="match status" value="1"/>
</dbReference>
<proteinExistence type="inferred from homology"/>
<keyword evidence="4 6" id="KW-0067">ATP-binding</keyword>
<dbReference type="PROSITE" id="PS50011">
    <property type="entry name" value="PROTEIN_KINASE_DOM"/>
    <property type="match status" value="1"/>
</dbReference>
<evidence type="ECO:0000256" key="6">
    <source>
        <dbReference type="PROSITE-ProRule" id="PRU10141"/>
    </source>
</evidence>
<evidence type="ECO:0000256" key="7">
    <source>
        <dbReference type="SAM" id="MobiDB-lite"/>
    </source>
</evidence>
<keyword evidence="2 6" id="KW-0547">Nucleotide-binding</keyword>
<keyword evidence="3 9" id="KW-0418">Kinase</keyword>
<evidence type="ECO:0000313" key="9">
    <source>
        <dbReference type="EMBL" id="SCU67667.1"/>
    </source>
</evidence>
<reference evidence="9" key="1">
    <citation type="submission" date="2016-09" db="EMBL/GenBank/DDBJ databases">
        <authorList>
            <person name="Hebert L."/>
            <person name="Moumen B."/>
        </authorList>
    </citation>
    <scope>NUCLEOTIDE SEQUENCE [LARGE SCALE GENOMIC DNA]</scope>
    <source>
        <strain evidence="9">OVI</strain>
    </source>
</reference>
<comment type="similarity">
    <text evidence="5">Belongs to the protein kinase superfamily. Ser/Thr protein kinase family. GCN2 subfamily.</text>
</comment>
<dbReference type="EMBL" id="CZPT02000790">
    <property type="protein sequence ID" value="SCU67667.1"/>
    <property type="molecule type" value="Genomic_DNA"/>
</dbReference>
<comment type="caution">
    <text evidence="9">The sequence shown here is derived from an EMBL/GenBank/DDBJ whole genome shotgun (WGS) entry which is preliminary data.</text>
</comment>